<accession>A0A3T0N4I6</accession>
<dbReference type="GO" id="GO:0005829">
    <property type="term" value="C:cytosol"/>
    <property type="evidence" value="ECO:0007669"/>
    <property type="project" value="TreeGrafter"/>
</dbReference>
<reference evidence="6 7" key="1">
    <citation type="submission" date="2018-10" db="EMBL/GenBank/DDBJ databases">
        <title>Parasedimentitalea marina sp. nov., a psychrophilic bacterium isolated from deep seawater of the New Britain Trench.</title>
        <authorList>
            <person name="Cao J."/>
        </authorList>
    </citation>
    <scope>NUCLEOTIDE SEQUENCE [LARGE SCALE GENOMIC DNA]</scope>
    <source>
        <strain evidence="6 7">W43</strain>
    </source>
</reference>
<dbReference type="EMBL" id="CP033219">
    <property type="protein sequence ID" value="AZV78901.1"/>
    <property type="molecule type" value="Genomic_DNA"/>
</dbReference>
<dbReference type="Gene3D" id="3.40.190.290">
    <property type="match status" value="1"/>
</dbReference>
<dbReference type="GO" id="GO:0003677">
    <property type="term" value="F:DNA binding"/>
    <property type="evidence" value="ECO:0007669"/>
    <property type="project" value="UniProtKB-KW"/>
</dbReference>
<sequence>MRKKFDLVTLELFVAVATFKSIAQAAASENIAASAISKRISDFETQVGTALFYRQQKGVELTPAGEEMLRHAKDLQRLLDRIDNHMGDFAAGLRGTVRIAANTSAITQFLPEDLALFVREHPDMRIDLTEQTSDDIVAAVRDGIADVGIFSGLIPDPELDVFVYRRDTLVVVTPQDHALGRDGPVAFSEFSNHDLVGLQKGSSLQAFLEKRAAEQGLELKTRVEVLSFDGVRRMVEARLGIAILPLGAVEPYLSSANLRMIPVSDSWSERTLKVAVRDVAGLAKPIKTLLAHLAGEFSDAT</sequence>
<gene>
    <name evidence="6" type="ORF">EBB79_14165</name>
</gene>
<dbReference type="Gene3D" id="1.10.10.10">
    <property type="entry name" value="Winged helix-like DNA-binding domain superfamily/Winged helix DNA-binding domain"/>
    <property type="match status" value="1"/>
</dbReference>
<dbReference type="PANTHER" id="PTHR30419">
    <property type="entry name" value="HTH-TYPE TRANSCRIPTIONAL REGULATOR YBHD"/>
    <property type="match status" value="1"/>
</dbReference>
<dbReference type="CDD" id="cd08421">
    <property type="entry name" value="PBP2_LTTR_like_1"/>
    <property type="match status" value="1"/>
</dbReference>
<dbReference type="InterPro" id="IPR050950">
    <property type="entry name" value="HTH-type_LysR_regulators"/>
</dbReference>
<keyword evidence="7" id="KW-1185">Reference proteome</keyword>
<organism evidence="6 7">
    <name type="scientific">Parasedimentitalea marina</name>
    <dbReference type="NCBI Taxonomy" id="2483033"/>
    <lineage>
        <taxon>Bacteria</taxon>
        <taxon>Pseudomonadati</taxon>
        <taxon>Pseudomonadota</taxon>
        <taxon>Alphaproteobacteria</taxon>
        <taxon>Rhodobacterales</taxon>
        <taxon>Paracoccaceae</taxon>
        <taxon>Parasedimentitalea</taxon>
    </lineage>
</organism>
<dbReference type="RefSeq" id="WP_127749453.1">
    <property type="nucleotide sequence ID" value="NZ_CP033219.1"/>
</dbReference>
<dbReference type="GO" id="GO:0003700">
    <property type="term" value="F:DNA-binding transcription factor activity"/>
    <property type="evidence" value="ECO:0007669"/>
    <property type="project" value="InterPro"/>
</dbReference>
<dbReference type="PANTHER" id="PTHR30419:SF2">
    <property type="entry name" value="LYSR FAMILY TRANSCRIPTIONAL REGULATOR"/>
    <property type="match status" value="1"/>
</dbReference>
<dbReference type="InterPro" id="IPR036390">
    <property type="entry name" value="WH_DNA-bd_sf"/>
</dbReference>
<proteinExistence type="inferred from homology"/>
<dbReference type="InterPro" id="IPR005119">
    <property type="entry name" value="LysR_subst-bd"/>
</dbReference>
<evidence type="ECO:0000259" key="5">
    <source>
        <dbReference type="PROSITE" id="PS50931"/>
    </source>
</evidence>
<evidence type="ECO:0000256" key="3">
    <source>
        <dbReference type="ARBA" id="ARBA00023125"/>
    </source>
</evidence>
<dbReference type="AlphaFoldDB" id="A0A3T0N4I6"/>
<dbReference type="SUPFAM" id="SSF46785">
    <property type="entry name" value="Winged helix' DNA-binding domain"/>
    <property type="match status" value="1"/>
</dbReference>
<comment type="similarity">
    <text evidence="1">Belongs to the LysR transcriptional regulatory family.</text>
</comment>
<protein>
    <submittedName>
        <fullName evidence="6">LysR family transcriptional regulator</fullName>
    </submittedName>
</protein>
<dbReference type="Pfam" id="PF00126">
    <property type="entry name" value="HTH_1"/>
    <property type="match status" value="1"/>
</dbReference>
<evidence type="ECO:0000313" key="7">
    <source>
        <dbReference type="Proteomes" id="UP000283063"/>
    </source>
</evidence>
<dbReference type="KEGG" id="sedi:EBB79_14165"/>
<evidence type="ECO:0000256" key="4">
    <source>
        <dbReference type="ARBA" id="ARBA00023163"/>
    </source>
</evidence>
<keyword evidence="2" id="KW-0805">Transcription regulation</keyword>
<evidence type="ECO:0000256" key="1">
    <source>
        <dbReference type="ARBA" id="ARBA00009437"/>
    </source>
</evidence>
<dbReference type="Pfam" id="PF03466">
    <property type="entry name" value="LysR_substrate"/>
    <property type="match status" value="1"/>
</dbReference>
<dbReference type="InterPro" id="IPR036388">
    <property type="entry name" value="WH-like_DNA-bd_sf"/>
</dbReference>
<keyword evidence="3" id="KW-0238">DNA-binding</keyword>
<feature type="domain" description="HTH lysR-type" evidence="5">
    <location>
        <begin position="10"/>
        <end position="62"/>
    </location>
</feature>
<evidence type="ECO:0000313" key="6">
    <source>
        <dbReference type="EMBL" id="AZV78901.1"/>
    </source>
</evidence>
<evidence type="ECO:0000256" key="2">
    <source>
        <dbReference type="ARBA" id="ARBA00023015"/>
    </source>
</evidence>
<dbReference type="Proteomes" id="UP000283063">
    <property type="component" value="Chromosome"/>
</dbReference>
<dbReference type="OrthoDB" id="464481at2"/>
<dbReference type="PROSITE" id="PS50931">
    <property type="entry name" value="HTH_LYSR"/>
    <property type="match status" value="1"/>
</dbReference>
<dbReference type="SUPFAM" id="SSF53850">
    <property type="entry name" value="Periplasmic binding protein-like II"/>
    <property type="match status" value="1"/>
</dbReference>
<keyword evidence="4" id="KW-0804">Transcription</keyword>
<dbReference type="InterPro" id="IPR000847">
    <property type="entry name" value="LysR_HTH_N"/>
</dbReference>
<name>A0A3T0N4I6_9RHOB</name>